<proteinExistence type="predicted"/>
<keyword evidence="2" id="KW-1185">Reference proteome</keyword>
<evidence type="ECO:0000313" key="1">
    <source>
        <dbReference type="EMBL" id="MPC31370.1"/>
    </source>
</evidence>
<dbReference type="EMBL" id="VSRR010002423">
    <property type="protein sequence ID" value="MPC31370.1"/>
    <property type="molecule type" value="Genomic_DNA"/>
</dbReference>
<organism evidence="1 2">
    <name type="scientific">Portunus trituberculatus</name>
    <name type="common">Swimming crab</name>
    <name type="synonym">Neptunus trituberculatus</name>
    <dbReference type="NCBI Taxonomy" id="210409"/>
    <lineage>
        <taxon>Eukaryota</taxon>
        <taxon>Metazoa</taxon>
        <taxon>Ecdysozoa</taxon>
        <taxon>Arthropoda</taxon>
        <taxon>Crustacea</taxon>
        <taxon>Multicrustacea</taxon>
        <taxon>Malacostraca</taxon>
        <taxon>Eumalacostraca</taxon>
        <taxon>Eucarida</taxon>
        <taxon>Decapoda</taxon>
        <taxon>Pleocyemata</taxon>
        <taxon>Brachyura</taxon>
        <taxon>Eubrachyura</taxon>
        <taxon>Portunoidea</taxon>
        <taxon>Portunidae</taxon>
        <taxon>Portuninae</taxon>
        <taxon>Portunus</taxon>
    </lineage>
</organism>
<name>A0A5B7EAW5_PORTR</name>
<dbReference type="AlphaFoldDB" id="A0A5B7EAW5"/>
<gene>
    <name evidence="1" type="ORF">E2C01_024657</name>
</gene>
<accession>A0A5B7EAW5</accession>
<sequence length="133" mass="14414">MGQMNVPYTLTMLLISQPTPEPHPSPVIAPSCQACRRMHLLVMAIRDLDLRGGVIVFVQRCSIDAQLSNITLYAAGDRQLVATFTSPVATLRLSIIPEEAKNLSYCVGAGQVPKGKTVPSAMFPSSLTIAFWN</sequence>
<protein>
    <submittedName>
        <fullName evidence="1">Uncharacterized protein</fullName>
    </submittedName>
</protein>
<comment type="caution">
    <text evidence="1">The sequence shown here is derived from an EMBL/GenBank/DDBJ whole genome shotgun (WGS) entry which is preliminary data.</text>
</comment>
<evidence type="ECO:0000313" key="2">
    <source>
        <dbReference type="Proteomes" id="UP000324222"/>
    </source>
</evidence>
<dbReference type="Proteomes" id="UP000324222">
    <property type="component" value="Unassembled WGS sequence"/>
</dbReference>
<reference evidence="1 2" key="1">
    <citation type="submission" date="2019-05" db="EMBL/GenBank/DDBJ databases">
        <title>Another draft genome of Portunus trituberculatus and its Hox gene families provides insights of decapod evolution.</title>
        <authorList>
            <person name="Jeong J.-H."/>
            <person name="Song I."/>
            <person name="Kim S."/>
            <person name="Choi T."/>
            <person name="Kim D."/>
            <person name="Ryu S."/>
            <person name="Kim W."/>
        </authorList>
    </citation>
    <scope>NUCLEOTIDE SEQUENCE [LARGE SCALE GENOMIC DNA]</scope>
    <source>
        <tissue evidence="1">Muscle</tissue>
    </source>
</reference>